<dbReference type="EMBL" id="CP092418">
    <property type="protein sequence ID" value="USD22852.1"/>
    <property type="molecule type" value="Genomic_DNA"/>
</dbReference>
<evidence type="ECO:0000313" key="1">
    <source>
        <dbReference type="EMBL" id="USD22852.1"/>
    </source>
</evidence>
<dbReference type="RefSeq" id="WP_252085205.1">
    <property type="nucleotide sequence ID" value="NZ_CP092418.1"/>
</dbReference>
<name>A0ABY4VEZ7_9GAMM</name>
<dbReference type="Proteomes" id="UP001055658">
    <property type="component" value="Chromosome"/>
</dbReference>
<evidence type="ECO:0008006" key="3">
    <source>
        <dbReference type="Google" id="ProtNLM"/>
    </source>
</evidence>
<dbReference type="SUPFAM" id="SSF54427">
    <property type="entry name" value="NTF2-like"/>
    <property type="match status" value="1"/>
</dbReference>
<organism evidence="1 2">
    <name type="scientific">Microbulbifer variabilis</name>
    <dbReference type="NCBI Taxonomy" id="266805"/>
    <lineage>
        <taxon>Bacteria</taxon>
        <taxon>Pseudomonadati</taxon>
        <taxon>Pseudomonadota</taxon>
        <taxon>Gammaproteobacteria</taxon>
        <taxon>Cellvibrionales</taxon>
        <taxon>Microbulbiferaceae</taxon>
        <taxon>Microbulbifer</taxon>
    </lineage>
</organism>
<evidence type="ECO:0000313" key="2">
    <source>
        <dbReference type="Proteomes" id="UP001055658"/>
    </source>
</evidence>
<keyword evidence="2" id="KW-1185">Reference proteome</keyword>
<proteinExistence type="predicted"/>
<dbReference type="InterPro" id="IPR032710">
    <property type="entry name" value="NTF2-like_dom_sf"/>
</dbReference>
<reference evidence="1" key="1">
    <citation type="submission" date="2022-02" db="EMBL/GenBank/DDBJ databases">
        <title>Coral-associated bacteria.</title>
        <authorList>
            <person name="Tang K."/>
            <person name="Wang X."/>
        </authorList>
    </citation>
    <scope>NUCLEOTIDE SEQUENCE</scope>
    <source>
        <strain evidence="1">SCSIO 43006</strain>
    </source>
</reference>
<dbReference type="Gene3D" id="3.10.450.50">
    <property type="match status" value="1"/>
</dbReference>
<gene>
    <name evidence="1" type="ORF">MJO52_06855</name>
</gene>
<protein>
    <recommendedName>
        <fullName evidence="3">SnoaL-like domain-containing protein</fullName>
    </recommendedName>
</protein>
<accession>A0ABY4VEZ7</accession>
<sequence>MRSHSEIRVLLTELYQVISGPEGFKRDWKKQLSLFTPYAKVIRTSLDGEGNPQALVMDIQDYPENFQRVVGDAAFYEVEIHNIIESFGNIAHAFSSYEAWRDSDKTQFIKRGINSIQLYHDGHSWKIVNMIWDDERPGLTMPPKYNPETESVS</sequence>